<name>A0A8B3TDL3_AVIPA</name>
<feature type="coiled-coil region" evidence="1">
    <location>
        <begin position="1696"/>
        <end position="1730"/>
    </location>
</feature>
<gene>
    <name evidence="4" type="ORF">EIG79_02945</name>
</gene>
<comment type="caution">
    <text evidence="4">The sequence shown here is derived from an EMBL/GenBank/DDBJ whole genome shotgun (WGS) entry which is preliminary data.</text>
</comment>
<sequence length="1878" mass="203961">MNKQTYRVIFSKTLNRMIVVSELAKTCGKAASENLGIEKNLQNLTALYSSLNRHSSLYWTIKPLQFSLFLALGYVSFSPVAMADEMAIRADKSAPATQQATILKTANGLPQVNIQTPSPAGVSRNTYSQFDVAEKGAVLNNARKATQTQIAGWVQGNPNLATGEAKVILNEVNSTNPSRLKGYIEVAGKKADVVIANPSGIHCDGCGVINAGRSTLTTGKPEMENGELKGYHVKGGKVNIAGKGLDNRQADYTDIIAEKVKVEGGVWAKNLKVTTGKNKVNRTNDAVVYVGDKNNEKNDRTSTTPETAEATQTYRVDVSELGGMYAERIQLVDNGTGLGVRNAGHIGASVGEVQIDSQGRIVNQGQVQAKQQIGITSDDNIDNRVAAKVVSQENHIQLKSKQTINQSGVVATRAAVKINARSIEQTKQGEIQGGQVTFDVSEHLVNRGLINGLSTGDTAAEILIKAGTITNVGTGRIYGGHTALQANKIINSDELQDDGTINSAVIAATQRLDIAAPQIENSKTIFTQDWAFNGIGGTLASEGKIVFGKTLDANHQAQGLSDILINRGGLIEGNGIQFGVKQLNNENARLRTNLEEVSNQAVNKHYLIVDDPKIGERIDFDQLRWISFSRAGKVIYKNKTIPLRPQDGNITGYILPTPNEETCVDEQTRTGCVPVPQGIYTNQDPVWAAFHINPPETPAPKLPDLSGLASTLTEPVEPTKPIRRFSNRNGYEQELKDYEAKMVEYRKAMAEYEAKLIAYSAEMKPYLDWVNANAEKFEQLDAAIQKHNARLLGREFSRFWDVYVTQRIERQTKVKETHLGKILSGGDIDFSGEVENNRSQIIAAGVIHNTADPAKRINNIEEIGMTQIDDIGNQEWTYSRWRGGFKRYHQREWIGRHAHRRRTETPLPLNQAQVESYSALYASMQQNENEIRHIQANISLPISSLYRIHPEGQKPLIETDPQFTDRKKWLSSDYMFDALRSEPQNILKRLGDGYYEQRVVRDQINQLTGRMFLDNQQDLETQYKALMDKGISFAKQFHLTPGIALNAEQVAALTSDIVWFEPQTVTLPSGKTVEVIAPRVYVVANKGDLNGEGALISANVINLRTTHLNNLGTIAGRKIALLNTDTLRNEGTIQGDKVGIKTTGNFDNIGGKVEAERGLFIDVGGDFTHQSTTRTTEVDLSHFKRSETTLARKALLYLKGKDGELHLSANTILSQGANIINEGQGDTIVKAKTGLNLTALSVGFDEKMGKGDHYRNEKVQEAVVSHIKGNGDVLLSGRDITAEGANLESAAHLRALAENDIVLNGAKESRHFEAFHKTKSGSVAKVTKTRFDQQQSETLVGTQVSGNQVLLAAGNDVKAKGVQAIAENDLQVQAGHDVDIVADTNHFKNIHKETKKTSGVFTSGGGITFGSKSEKHDYQTEGWTQSDARSTLGSMNGNIRIDAGNHANVLGTEMITSRSHQIDLAGASAKVEAGKDIIETNTKHEYKQSGVTLSVSTPVTDMAQAAYNSLKRSQQVSNPKLKALYAMKAAEETVMAAQNVSKVAETVDALRNGNMQGTGTTASPSVKISIGYGSQKQTQTSETQQIEHQKSTINTGIFNATARSEKLRFEGVEANAALMSLSGKQGIEVKGVKDEEHQRTENKSVGGSVGVFVGTNGNSYGFGIEGSVNVAKGKSNSDSERWQNSHLTADKVIIHSEAGELTLDAANLKAKRLEAEVQHLNITSRQDREKYESKQVSAGASGSVAYGSGGGASVNAAYSKAKVDYAQVNEQAGISVGEGGMNVKGHQHTQLNGGVIESEAETSKNRLQTHSISSTDIENHSEIKTESASISAGSGGINPMQALSSALSLLGNRHESSRSHTKSAISQNIAIQQKRQRI</sequence>
<evidence type="ECO:0000256" key="2">
    <source>
        <dbReference type="SAM" id="MobiDB-lite"/>
    </source>
</evidence>
<dbReference type="InterPro" id="IPR008638">
    <property type="entry name" value="FhaB/CdiA-like_TPS"/>
</dbReference>
<dbReference type="SUPFAM" id="SSF51126">
    <property type="entry name" value="Pectin lyase-like"/>
    <property type="match status" value="1"/>
</dbReference>
<dbReference type="Proteomes" id="UP000294229">
    <property type="component" value="Unassembled WGS sequence"/>
</dbReference>
<feature type="compositionally biased region" description="Polar residues" evidence="2">
    <location>
        <begin position="1862"/>
        <end position="1878"/>
    </location>
</feature>
<evidence type="ECO:0000259" key="3">
    <source>
        <dbReference type="SMART" id="SM00912"/>
    </source>
</evidence>
<protein>
    <submittedName>
        <fullName evidence="4">Filamentous hemagglutinin N-terminal domain-containing protein</fullName>
    </submittedName>
</protein>
<feature type="coiled-coil region" evidence="1">
    <location>
        <begin position="728"/>
        <end position="762"/>
    </location>
</feature>
<proteinExistence type="predicted"/>
<evidence type="ECO:0000313" key="5">
    <source>
        <dbReference type="Proteomes" id="UP000294229"/>
    </source>
</evidence>
<reference evidence="4 5" key="1">
    <citation type="submission" date="2018-11" db="EMBL/GenBank/DDBJ databases">
        <title>Sequencing Av. paragallinarum serogroups.</title>
        <authorList>
            <person name="Hellmuth J.E."/>
            <person name="Boucher C.E."/>
            <person name="Cason E.D."/>
        </authorList>
    </citation>
    <scope>NUCLEOTIDE SEQUENCE [LARGE SCALE GENOMIC DNA]</scope>
    <source>
        <strain evidence="4 5">SA-3</strain>
    </source>
</reference>
<dbReference type="InterPro" id="IPR011050">
    <property type="entry name" value="Pectin_lyase_fold/virulence"/>
</dbReference>
<dbReference type="Gene3D" id="2.160.20.10">
    <property type="entry name" value="Single-stranded right-handed beta-helix, Pectin lyase-like"/>
    <property type="match status" value="1"/>
</dbReference>
<dbReference type="InterPro" id="IPR025157">
    <property type="entry name" value="Hemagglutinin_rpt"/>
</dbReference>
<feature type="domain" description="Filamentous haemagglutinin FhaB/tRNA nuclease CdiA-like TPS" evidence="3">
    <location>
        <begin position="106"/>
        <end position="226"/>
    </location>
</feature>
<feature type="region of interest" description="Disordered" evidence="2">
    <location>
        <begin position="1852"/>
        <end position="1878"/>
    </location>
</feature>
<dbReference type="InterPro" id="IPR012334">
    <property type="entry name" value="Pectin_lyas_fold"/>
</dbReference>
<dbReference type="NCBIfam" id="TIGR01901">
    <property type="entry name" value="adhes_NPXG"/>
    <property type="match status" value="1"/>
</dbReference>
<dbReference type="Pfam" id="PF13332">
    <property type="entry name" value="Fil_haemagg_2"/>
    <property type="match status" value="2"/>
</dbReference>
<dbReference type="EMBL" id="RQXS01000007">
    <property type="protein sequence ID" value="RZN60695.1"/>
    <property type="molecule type" value="Genomic_DNA"/>
</dbReference>
<keyword evidence="1" id="KW-0175">Coiled coil</keyword>
<dbReference type="Pfam" id="PF05860">
    <property type="entry name" value="TPS"/>
    <property type="match status" value="1"/>
</dbReference>
<evidence type="ECO:0000313" key="4">
    <source>
        <dbReference type="EMBL" id="RZN60695.1"/>
    </source>
</evidence>
<dbReference type="InterPro" id="IPR024973">
    <property type="entry name" value="ESPR"/>
</dbReference>
<accession>A0A8B3TDL3</accession>
<dbReference type="SMART" id="SM00912">
    <property type="entry name" value="Haemagg_act"/>
    <property type="match status" value="1"/>
</dbReference>
<evidence type="ECO:0000256" key="1">
    <source>
        <dbReference type="SAM" id="Coils"/>
    </source>
</evidence>
<dbReference type="Pfam" id="PF13018">
    <property type="entry name" value="ESPR"/>
    <property type="match status" value="1"/>
</dbReference>
<organism evidence="4 5">
    <name type="scientific">Avibacterium paragallinarum</name>
    <name type="common">Haemophilus gallinarum</name>
    <dbReference type="NCBI Taxonomy" id="728"/>
    <lineage>
        <taxon>Bacteria</taxon>
        <taxon>Pseudomonadati</taxon>
        <taxon>Pseudomonadota</taxon>
        <taxon>Gammaproteobacteria</taxon>
        <taxon>Pasteurellales</taxon>
        <taxon>Pasteurellaceae</taxon>
        <taxon>Avibacterium</taxon>
    </lineage>
</organism>
<dbReference type="GO" id="GO:0003824">
    <property type="term" value="F:catalytic activity"/>
    <property type="evidence" value="ECO:0007669"/>
    <property type="project" value="UniProtKB-ARBA"/>
</dbReference>